<evidence type="ECO:0000313" key="3">
    <source>
        <dbReference type="EMBL" id="NGZ76315.1"/>
    </source>
</evidence>
<dbReference type="EMBL" id="JAAFGS010000004">
    <property type="protein sequence ID" value="NGZ76315.1"/>
    <property type="molecule type" value="Genomic_DNA"/>
</dbReference>
<gene>
    <name evidence="3" type="ORF">GYN08_13375</name>
</gene>
<dbReference type="Gene3D" id="3.40.50.2300">
    <property type="match status" value="1"/>
</dbReference>
<sequence length="149" mass="16242">MRIYVLDGDPEALARTAGLLGSYPYVKLVGSSSDPSVGLNEAIRLAPDVLFVDTHLGSLSGLAASDRLKRELPRLHVVYVTESREYAVEAFEQGAFDYLIKPLLRERLERTLGRMKLFCGGSFSGNGKLDLPDISHLRQDGGNDGCGQC</sequence>
<dbReference type="RefSeq" id="WP_166274995.1">
    <property type="nucleotide sequence ID" value="NZ_JAAFGS010000004.1"/>
</dbReference>
<comment type="caution">
    <text evidence="3">The sequence shown here is derived from an EMBL/GenBank/DDBJ whole genome shotgun (WGS) entry which is preliminary data.</text>
</comment>
<name>A0ABX0F7F9_9BACL</name>
<dbReference type="InterPro" id="IPR011006">
    <property type="entry name" value="CheY-like_superfamily"/>
</dbReference>
<keyword evidence="1" id="KW-0597">Phosphoprotein</keyword>
<evidence type="ECO:0000313" key="4">
    <source>
        <dbReference type="Proteomes" id="UP000800303"/>
    </source>
</evidence>
<reference evidence="3 4" key="1">
    <citation type="submission" date="2020-01" db="EMBL/GenBank/DDBJ databases">
        <title>Polyphasic characterisation and genomic insights into a novel alkali tolerant bacterium VR-M41.</title>
        <authorList>
            <person name="Vemuluri V.R."/>
        </authorList>
    </citation>
    <scope>NUCLEOTIDE SEQUENCE [LARGE SCALE GENOMIC DNA]</scope>
    <source>
        <strain evidence="3 4">VR-M41</strain>
    </source>
</reference>
<feature type="domain" description="Response regulatory" evidence="2">
    <location>
        <begin position="2"/>
        <end position="116"/>
    </location>
</feature>
<organism evidence="3 4">
    <name type="scientific">Saccharibacillus alkalitolerans</name>
    <dbReference type="NCBI Taxonomy" id="2705290"/>
    <lineage>
        <taxon>Bacteria</taxon>
        <taxon>Bacillati</taxon>
        <taxon>Bacillota</taxon>
        <taxon>Bacilli</taxon>
        <taxon>Bacillales</taxon>
        <taxon>Paenibacillaceae</taxon>
        <taxon>Saccharibacillus</taxon>
    </lineage>
</organism>
<proteinExistence type="predicted"/>
<evidence type="ECO:0000256" key="1">
    <source>
        <dbReference type="PROSITE-ProRule" id="PRU00169"/>
    </source>
</evidence>
<dbReference type="InterPro" id="IPR001789">
    <property type="entry name" value="Sig_transdc_resp-reg_receiver"/>
</dbReference>
<dbReference type="SMART" id="SM00448">
    <property type="entry name" value="REC"/>
    <property type="match status" value="1"/>
</dbReference>
<dbReference type="SUPFAM" id="SSF52172">
    <property type="entry name" value="CheY-like"/>
    <property type="match status" value="1"/>
</dbReference>
<keyword evidence="4" id="KW-1185">Reference proteome</keyword>
<protein>
    <submittedName>
        <fullName evidence="3">Response regulator</fullName>
    </submittedName>
</protein>
<evidence type="ECO:0000259" key="2">
    <source>
        <dbReference type="PROSITE" id="PS50110"/>
    </source>
</evidence>
<dbReference type="Proteomes" id="UP000800303">
    <property type="component" value="Unassembled WGS sequence"/>
</dbReference>
<feature type="modified residue" description="4-aspartylphosphate" evidence="1">
    <location>
        <position position="53"/>
    </location>
</feature>
<dbReference type="Pfam" id="PF00072">
    <property type="entry name" value="Response_reg"/>
    <property type="match status" value="1"/>
</dbReference>
<dbReference type="PROSITE" id="PS50110">
    <property type="entry name" value="RESPONSE_REGULATORY"/>
    <property type="match status" value="1"/>
</dbReference>
<accession>A0ABX0F7F9</accession>